<comment type="caution">
    <text evidence="1">The sequence shown here is derived from an EMBL/GenBank/DDBJ whole genome shotgun (WGS) entry which is preliminary data.</text>
</comment>
<evidence type="ECO:0000313" key="1">
    <source>
        <dbReference type="EMBL" id="KAI0296776.1"/>
    </source>
</evidence>
<accession>A0AAD4M1C0</accession>
<gene>
    <name evidence="1" type="ORF">B0F90DRAFT_1019155</name>
</gene>
<evidence type="ECO:0000313" key="2">
    <source>
        <dbReference type="Proteomes" id="UP001203297"/>
    </source>
</evidence>
<keyword evidence="2" id="KW-1185">Reference proteome</keyword>
<dbReference type="Proteomes" id="UP001203297">
    <property type="component" value="Unassembled WGS sequence"/>
</dbReference>
<dbReference type="SUPFAM" id="SSF63724">
    <property type="entry name" value="Cytolysin/lectin"/>
    <property type="match status" value="1"/>
</dbReference>
<protein>
    <submittedName>
        <fullName evidence="1">Lectin</fullName>
    </submittedName>
</protein>
<dbReference type="Gene3D" id="2.60.270.20">
    <property type="entry name" value="Cytolysin/lectin"/>
    <property type="match status" value="1"/>
</dbReference>
<name>A0AAD4M1C0_9AGAM</name>
<proteinExistence type="predicted"/>
<sequence length="144" mass="16390">MTYTIVVQVYQTNPNAFFRCVEKTSWKYANGATWSETDGAHVLRMGDSGTSGCLRFVSDTGECFILALGVHNYKRWGDIVPNLSAEDTGVVINPQYYSNEHRNREEQREKQLSSFKIDNLKGRNLKFDYIVTEGKDLKVNLIIG</sequence>
<reference evidence="1" key="1">
    <citation type="journal article" date="2022" name="New Phytol.">
        <title>Evolutionary transition to the ectomycorrhizal habit in the genomes of a hyperdiverse lineage of mushroom-forming fungi.</title>
        <authorList>
            <person name="Looney B."/>
            <person name="Miyauchi S."/>
            <person name="Morin E."/>
            <person name="Drula E."/>
            <person name="Courty P.E."/>
            <person name="Kohler A."/>
            <person name="Kuo A."/>
            <person name="LaButti K."/>
            <person name="Pangilinan J."/>
            <person name="Lipzen A."/>
            <person name="Riley R."/>
            <person name="Andreopoulos W."/>
            <person name="He G."/>
            <person name="Johnson J."/>
            <person name="Nolan M."/>
            <person name="Tritt A."/>
            <person name="Barry K.W."/>
            <person name="Grigoriev I.V."/>
            <person name="Nagy L.G."/>
            <person name="Hibbett D."/>
            <person name="Henrissat B."/>
            <person name="Matheny P.B."/>
            <person name="Labbe J."/>
            <person name="Martin F.M."/>
        </authorList>
    </citation>
    <scope>NUCLEOTIDE SEQUENCE</scope>
    <source>
        <strain evidence="1">BPL690</strain>
    </source>
</reference>
<dbReference type="InterPro" id="IPR015926">
    <property type="entry name" value="Cytolysin/lectin"/>
</dbReference>
<dbReference type="InterPro" id="IPR009960">
    <property type="entry name" value="Fruit_body_lectin_fun"/>
</dbReference>
<dbReference type="AlphaFoldDB" id="A0AAD4M1C0"/>
<organism evidence="1 2">
    <name type="scientific">Multifurca ochricompacta</name>
    <dbReference type="NCBI Taxonomy" id="376703"/>
    <lineage>
        <taxon>Eukaryota</taxon>
        <taxon>Fungi</taxon>
        <taxon>Dikarya</taxon>
        <taxon>Basidiomycota</taxon>
        <taxon>Agaricomycotina</taxon>
        <taxon>Agaricomycetes</taxon>
        <taxon>Russulales</taxon>
        <taxon>Russulaceae</taxon>
        <taxon>Multifurca</taxon>
    </lineage>
</organism>
<dbReference type="EMBL" id="WTXG01000046">
    <property type="protein sequence ID" value="KAI0296776.1"/>
    <property type="molecule type" value="Genomic_DNA"/>
</dbReference>
<dbReference type="Pfam" id="PF07367">
    <property type="entry name" value="FB_lectin"/>
    <property type="match status" value="1"/>
</dbReference>